<evidence type="ECO:0000256" key="6">
    <source>
        <dbReference type="RuleBase" id="RU004466"/>
    </source>
</evidence>
<dbReference type="PANTHER" id="PTHR12001">
    <property type="entry name" value="GERANYLGERANYL PYROPHOSPHATE SYNTHASE"/>
    <property type="match status" value="1"/>
</dbReference>
<protein>
    <recommendedName>
        <fullName evidence="9">Polyprenyl synthetase family protein</fullName>
    </recommendedName>
</protein>
<keyword evidence="4" id="KW-0479">Metal-binding</keyword>
<reference evidence="7 8" key="1">
    <citation type="submission" date="2018-06" db="EMBL/GenBank/DDBJ databases">
        <title>Extensive metabolic versatility and redundancy in microbially diverse, dynamic hydrothermal sediments.</title>
        <authorList>
            <person name="Dombrowski N."/>
            <person name="Teske A."/>
            <person name="Baker B.J."/>
        </authorList>
    </citation>
    <scope>NUCLEOTIDE SEQUENCE [LARGE SCALE GENOMIC DNA]</scope>
    <source>
        <strain evidence="7">B66_G16</strain>
    </source>
</reference>
<dbReference type="PANTHER" id="PTHR12001:SF85">
    <property type="entry name" value="SHORT CHAIN ISOPRENYL DIPHOSPHATE SYNTHASE"/>
    <property type="match status" value="1"/>
</dbReference>
<evidence type="ECO:0000256" key="2">
    <source>
        <dbReference type="ARBA" id="ARBA00006706"/>
    </source>
</evidence>
<dbReference type="SFLD" id="SFLDS00005">
    <property type="entry name" value="Isoprenoid_Synthase_Type_I"/>
    <property type="match status" value="1"/>
</dbReference>
<comment type="caution">
    <text evidence="7">The sequence shown here is derived from an EMBL/GenBank/DDBJ whole genome shotgun (WGS) entry which is preliminary data.</text>
</comment>
<dbReference type="Pfam" id="PF00348">
    <property type="entry name" value="polyprenyl_synt"/>
    <property type="match status" value="1"/>
</dbReference>
<dbReference type="InterPro" id="IPR033749">
    <property type="entry name" value="Polyprenyl_synt_CS"/>
</dbReference>
<accession>A0A497EMB3</accession>
<dbReference type="Proteomes" id="UP000278475">
    <property type="component" value="Unassembled WGS sequence"/>
</dbReference>
<comment type="cofactor">
    <cofactor evidence="1">
        <name>Mg(2+)</name>
        <dbReference type="ChEBI" id="CHEBI:18420"/>
    </cofactor>
</comment>
<evidence type="ECO:0000313" key="7">
    <source>
        <dbReference type="EMBL" id="RLE48039.1"/>
    </source>
</evidence>
<evidence type="ECO:0000256" key="4">
    <source>
        <dbReference type="ARBA" id="ARBA00022723"/>
    </source>
</evidence>
<dbReference type="GO" id="GO:0004659">
    <property type="term" value="F:prenyltransferase activity"/>
    <property type="evidence" value="ECO:0007669"/>
    <property type="project" value="InterPro"/>
</dbReference>
<gene>
    <name evidence="7" type="ORF">DRJ31_07985</name>
</gene>
<dbReference type="Gene3D" id="1.10.600.10">
    <property type="entry name" value="Farnesyl Diphosphate Synthase"/>
    <property type="match status" value="1"/>
</dbReference>
<dbReference type="InterPro" id="IPR008949">
    <property type="entry name" value="Isoprenoid_synthase_dom_sf"/>
</dbReference>
<organism evidence="7 8">
    <name type="scientific">Thermoproteota archaeon</name>
    <dbReference type="NCBI Taxonomy" id="2056631"/>
    <lineage>
        <taxon>Archaea</taxon>
        <taxon>Thermoproteota</taxon>
    </lineage>
</organism>
<dbReference type="AlphaFoldDB" id="A0A497EMB3"/>
<evidence type="ECO:0008006" key="9">
    <source>
        <dbReference type="Google" id="ProtNLM"/>
    </source>
</evidence>
<keyword evidence="3 6" id="KW-0808">Transferase</keyword>
<dbReference type="GO" id="GO:0008299">
    <property type="term" value="P:isoprenoid biosynthetic process"/>
    <property type="evidence" value="ECO:0007669"/>
    <property type="project" value="InterPro"/>
</dbReference>
<keyword evidence="5" id="KW-0460">Magnesium</keyword>
<evidence type="ECO:0000256" key="3">
    <source>
        <dbReference type="ARBA" id="ARBA00022679"/>
    </source>
</evidence>
<proteinExistence type="inferred from homology"/>
<name>A0A497EMB3_9CREN</name>
<dbReference type="PROSITE" id="PS00444">
    <property type="entry name" value="POLYPRENYL_SYNTHASE_2"/>
    <property type="match status" value="1"/>
</dbReference>
<dbReference type="CDD" id="cd00685">
    <property type="entry name" value="Trans_IPPS_HT"/>
    <property type="match status" value="1"/>
</dbReference>
<dbReference type="EMBL" id="QMQV01000093">
    <property type="protein sequence ID" value="RLE48039.1"/>
    <property type="molecule type" value="Genomic_DNA"/>
</dbReference>
<dbReference type="InterPro" id="IPR000092">
    <property type="entry name" value="Polyprenyl_synt"/>
</dbReference>
<evidence type="ECO:0000256" key="5">
    <source>
        <dbReference type="ARBA" id="ARBA00022842"/>
    </source>
</evidence>
<dbReference type="GO" id="GO:0046872">
    <property type="term" value="F:metal ion binding"/>
    <property type="evidence" value="ECO:0007669"/>
    <property type="project" value="UniProtKB-KW"/>
</dbReference>
<dbReference type="PROSITE" id="PS00723">
    <property type="entry name" value="POLYPRENYL_SYNTHASE_1"/>
    <property type="match status" value="1"/>
</dbReference>
<dbReference type="SUPFAM" id="SSF48576">
    <property type="entry name" value="Terpenoid synthases"/>
    <property type="match status" value="1"/>
</dbReference>
<sequence>MACDKHGALSKMRDISLADRLSVYKELIDKALAEFIMSLDSSKLYPQLRHALLSPGKRLRPILVLLSAECAGGSVEQVLQLALSVELIHTATLVHDDIIDEDEVRRGLPTVHKLWSSEIAILTGDALIALSIKLASSYGEEILRKTAETALMLCEGELIDISAGIKDVSEELYIDMVKRKSASLFKLAAEIGALAVKAPQPLVHALGSFAEYYGVAYQIKDDLEDLVEKSSISKRGMPPLPLIALYNRGDDRLRRKVRDALSNDTSKDSLKELTKAVRAYGIDKYCLSKVEEYLWKAVESLKALGKRPHIECFYQMVKLVNPNFHSKLVTGN</sequence>
<comment type="similarity">
    <text evidence="2 6">Belongs to the FPP/GGPP synthase family.</text>
</comment>
<evidence type="ECO:0000313" key="8">
    <source>
        <dbReference type="Proteomes" id="UP000278475"/>
    </source>
</evidence>
<evidence type="ECO:0000256" key="1">
    <source>
        <dbReference type="ARBA" id="ARBA00001946"/>
    </source>
</evidence>